<evidence type="ECO:0000313" key="5">
    <source>
        <dbReference type="EMBL" id="ERL47424.1"/>
    </source>
</evidence>
<dbReference type="Pfam" id="PF01026">
    <property type="entry name" value="TatD_DNase"/>
    <property type="match status" value="1"/>
</dbReference>
<dbReference type="InterPro" id="IPR001130">
    <property type="entry name" value="TatD-like"/>
</dbReference>
<protein>
    <submittedName>
        <fullName evidence="5">TonB system biopolymer transport component protein</fullName>
    </submittedName>
</protein>
<evidence type="ECO:0000256" key="1">
    <source>
        <dbReference type="ARBA" id="ARBA00009275"/>
    </source>
</evidence>
<dbReference type="Gene3D" id="3.20.20.140">
    <property type="entry name" value="Metal-dependent hydrolases"/>
    <property type="match status" value="1"/>
</dbReference>
<dbReference type="InterPro" id="IPR018228">
    <property type="entry name" value="DNase_TatD-rel_CS"/>
</dbReference>
<dbReference type="Proteomes" id="UP000016762">
    <property type="component" value="Unassembled WGS sequence"/>
</dbReference>
<dbReference type="AlphaFoldDB" id="U2WD11"/>
<name>U2WD11_9PROT</name>
<feature type="binding site" evidence="4">
    <location>
        <position position="92"/>
    </location>
    <ligand>
        <name>a divalent metal cation</name>
        <dbReference type="ChEBI" id="CHEBI:60240"/>
        <label>1</label>
    </ligand>
</feature>
<feature type="binding site" evidence="4">
    <location>
        <position position="128"/>
    </location>
    <ligand>
        <name>a divalent metal cation</name>
        <dbReference type="ChEBI" id="CHEBI:60240"/>
        <label>2</label>
    </ligand>
</feature>
<organism evidence="5 6">
    <name type="scientific">Candidatus Micropelagius thuwalensis</name>
    <dbReference type="NCBI Taxonomy" id="1397666"/>
    <lineage>
        <taxon>Bacteria</taxon>
        <taxon>Pseudomonadati</taxon>
        <taxon>Pseudomonadota</taxon>
        <taxon>Alphaproteobacteria</taxon>
        <taxon>PS1 clade</taxon>
        <taxon>Candidatus Micropelagius</taxon>
    </lineage>
</organism>
<gene>
    <name evidence="5" type="ORF">RS24_00363</name>
</gene>
<evidence type="ECO:0000256" key="3">
    <source>
        <dbReference type="ARBA" id="ARBA00022801"/>
    </source>
</evidence>
<reference evidence="5 6" key="1">
    <citation type="journal article" date="2014" name="FEMS Microbiol. Ecol.">
        <title>Genomic differentiation among two strains of the PS1 clade isolated from geographically separated marine habitats.</title>
        <authorList>
            <person name="Jimenez-Infante F."/>
            <person name="Ngugi D.K."/>
            <person name="Alam I."/>
            <person name="Rashid M."/>
            <person name="Baalawi W."/>
            <person name="Kamau A.A."/>
            <person name="Bajic V.B."/>
            <person name="Stingl U."/>
        </authorList>
    </citation>
    <scope>NUCLEOTIDE SEQUENCE [LARGE SCALE GENOMIC DNA]</scope>
    <source>
        <strain evidence="5 6">RS24</strain>
    </source>
</reference>
<feature type="binding site" evidence="4">
    <location>
        <position position="204"/>
    </location>
    <ligand>
        <name>a divalent metal cation</name>
        <dbReference type="ChEBI" id="CHEBI:60240"/>
        <label>1</label>
    </ligand>
</feature>
<dbReference type="PANTHER" id="PTHR46124">
    <property type="entry name" value="D-AMINOACYL-TRNA DEACYLASE"/>
    <property type="match status" value="1"/>
</dbReference>
<dbReference type="OrthoDB" id="9810005at2"/>
<dbReference type="CDD" id="cd01310">
    <property type="entry name" value="TatD_DNAse"/>
    <property type="match status" value="1"/>
</dbReference>
<comment type="caution">
    <text evidence="5">The sequence shown here is derived from an EMBL/GenBank/DDBJ whole genome shotgun (WGS) entry which is preliminary data.</text>
</comment>
<dbReference type="PATRIC" id="fig|1397666.3.peg.337"/>
<sequence>MLIDSHCHLDFPDFIEDRDDVIRRAREVGVRLMLTISTKITEADKIISLAEAYDDIVCSIGIHPHEAGREPETTAEELARIASHPKVVGIGETGLDYYYEHSPREAQKKNFQAHIAASRDTNLPLIVHARDADTDTAMILEQEVAKGRFPGLIHCFTAGPELAERALNIGMYISFSGIATFKNAKEIRDVIEIVPLDRILVETDAPFLAPTPHRGKRNEPSFVRHTAELIANIKNISYQEFIDISGTNFFNLFSKASPPKISNQSHIASSSNT</sequence>
<dbReference type="InterPro" id="IPR032466">
    <property type="entry name" value="Metal_Hydrolase"/>
</dbReference>
<dbReference type="RefSeq" id="WP_021776442.1">
    <property type="nucleotide sequence ID" value="NZ_AWXE01000001.1"/>
</dbReference>
<proteinExistence type="inferred from homology"/>
<dbReference type="PIRSF" id="PIRSF005902">
    <property type="entry name" value="DNase_TatD"/>
    <property type="match status" value="1"/>
</dbReference>
<dbReference type="InterPro" id="IPR015991">
    <property type="entry name" value="TatD/YcfH-like"/>
</dbReference>
<dbReference type="PROSITE" id="PS01137">
    <property type="entry name" value="TATD_1"/>
    <property type="match status" value="1"/>
</dbReference>
<evidence type="ECO:0000256" key="4">
    <source>
        <dbReference type="PIRSR" id="PIRSR005902-1"/>
    </source>
</evidence>
<accession>U2WD11</accession>
<dbReference type="GO" id="GO:0016788">
    <property type="term" value="F:hydrolase activity, acting on ester bonds"/>
    <property type="evidence" value="ECO:0007669"/>
    <property type="project" value="InterPro"/>
</dbReference>
<dbReference type="GO" id="GO:0005829">
    <property type="term" value="C:cytosol"/>
    <property type="evidence" value="ECO:0007669"/>
    <property type="project" value="TreeGrafter"/>
</dbReference>
<evidence type="ECO:0000313" key="6">
    <source>
        <dbReference type="Proteomes" id="UP000016762"/>
    </source>
</evidence>
<dbReference type="FunFam" id="3.20.20.140:FF:000005">
    <property type="entry name" value="TatD family hydrolase"/>
    <property type="match status" value="1"/>
</dbReference>
<evidence type="ECO:0000256" key="2">
    <source>
        <dbReference type="ARBA" id="ARBA00022723"/>
    </source>
</evidence>
<feature type="binding site" evidence="4">
    <location>
        <position position="6"/>
    </location>
    <ligand>
        <name>a divalent metal cation</name>
        <dbReference type="ChEBI" id="CHEBI:60240"/>
        <label>1</label>
    </ligand>
</feature>
<dbReference type="PANTHER" id="PTHR46124:SF2">
    <property type="entry name" value="D-AMINOACYL-TRNA DEACYLASE"/>
    <property type="match status" value="1"/>
</dbReference>
<keyword evidence="3" id="KW-0378">Hydrolase</keyword>
<keyword evidence="6" id="KW-1185">Reference proteome</keyword>
<feature type="binding site" evidence="4">
    <location>
        <position position="154"/>
    </location>
    <ligand>
        <name>a divalent metal cation</name>
        <dbReference type="ChEBI" id="CHEBI:60240"/>
        <label>2</label>
    </ligand>
</feature>
<dbReference type="STRING" id="1397666.RS24_00363"/>
<keyword evidence="2 4" id="KW-0479">Metal-binding</keyword>
<dbReference type="NCBIfam" id="TIGR00010">
    <property type="entry name" value="YchF/TatD family DNA exonuclease"/>
    <property type="match status" value="1"/>
</dbReference>
<dbReference type="EMBL" id="AWXE01000001">
    <property type="protein sequence ID" value="ERL47424.1"/>
    <property type="molecule type" value="Genomic_DNA"/>
</dbReference>
<feature type="binding site" evidence="4">
    <location>
        <position position="8"/>
    </location>
    <ligand>
        <name>a divalent metal cation</name>
        <dbReference type="ChEBI" id="CHEBI:60240"/>
        <label>1</label>
    </ligand>
</feature>
<dbReference type="SUPFAM" id="SSF51556">
    <property type="entry name" value="Metallo-dependent hydrolases"/>
    <property type="match status" value="1"/>
</dbReference>
<dbReference type="GO" id="GO:0046872">
    <property type="term" value="F:metal ion binding"/>
    <property type="evidence" value="ECO:0007669"/>
    <property type="project" value="UniProtKB-KW"/>
</dbReference>
<dbReference type="GO" id="GO:0004536">
    <property type="term" value="F:DNA nuclease activity"/>
    <property type="evidence" value="ECO:0007669"/>
    <property type="project" value="InterPro"/>
</dbReference>
<comment type="similarity">
    <text evidence="1">Belongs to the metallo-dependent hydrolases superfamily. TatD-type hydrolase family.</text>
</comment>
<dbReference type="eggNOG" id="COG0084">
    <property type="taxonomic scope" value="Bacteria"/>
</dbReference>
<dbReference type="PROSITE" id="PS01091">
    <property type="entry name" value="TATD_3"/>
    <property type="match status" value="1"/>
</dbReference>